<accession>A0A179FEB6</accession>
<comment type="caution">
    <text evidence="2">The sequence shown here is derived from an EMBL/GenBank/DDBJ whole genome shotgun (WGS) entry which is preliminary data.</text>
</comment>
<feature type="region of interest" description="Disordered" evidence="1">
    <location>
        <begin position="52"/>
        <end position="78"/>
    </location>
</feature>
<gene>
    <name evidence="2" type="ORF">VFPBJ_11281</name>
</gene>
<protein>
    <submittedName>
        <fullName evidence="2">Uncharacterized protein</fullName>
    </submittedName>
</protein>
<proteinExistence type="predicted"/>
<sequence>MVGNKMVWSNRDGVKRNEMVWSNRWCEAKRVGVKRSEIVCGSARRLFWLPDNGKQMRSDAPNAAASSDEAPAARRQRPCCAIASDTVSSVEGTT</sequence>
<evidence type="ECO:0000313" key="2">
    <source>
        <dbReference type="EMBL" id="OAQ63842.1"/>
    </source>
</evidence>
<name>A0A179FEB6_PURLI</name>
<evidence type="ECO:0000313" key="3">
    <source>
        <dbReference type="Proteomes" id="UP000078240"/>
    </source>
</evidence>
<dbReference type="Proteomes" id="UP000078240">
    <property type="component" value="Unassembled WGS sequence"/>
</dbReference>
<dbReference type="EMBL" id="LSBH01000018">
    <property type="protein sequence ID" value="OAQ63842.1"/>
    <property type="molecule type" value="Genomic_DNA"/>
</dbReference>
<evidence type="ECO:0000256" key="1">
    <source>
        <dbReference type="SAM" id="MobiDB-lite"/>
    </source>
</evidence>
<reference evidence="2 3" key="1">
    <citation type="submission" date="2016-01" db="EMBL/GenBank/DDBJ databases">
        <title>Biosynthesis of antibiotic leucinostatins and their inhibition on Phytophthora in bio-control Purpureocillium lilacinum.</title>
        <authorList>
            <person name="Wang G."/>
            <person name="Liu Z."/>
            <person name="Lin R."/>
            <person name="Li E."/>
            <person name="Mao Z."/>
            <person name="Ling J."/>
            <person name="Yin W."/>
            <person name="Xie B."/>
        </authorList>
    </citation>
    <scope>NUCLEOTIDE SEQUENCE [LARGE SCALE GENOMIC DNA]</scope>
    <source>
        <strain evidence="2">PLBJ-1</strain>
    </source>
</reference>
<organism evidence="2 3">
    <name type="scientific">Purpureocillium lilacinum</name>
    <name type="common">Paecilomyces lilacinus</name>
    <dbReference type="NCBI Taxonomy" id="33203"/>
    <lineage>
        <taxon>Eukaryota</taxon>
        <taxon>Fungi</taxon>
        <taxon>Dikarya</taxon>
        <taxon>Ascomycota</taxon>
        <taxon>Pezizomycotina</taxon>
        <taxon>Sordariomycetes</taxon>
        <taxon>Hypocreomycetidae</taxon>
        <taxon>Hypocreales</taxon>
        <taxon>Ophiocordycipitaceae</taxon>
        <taxon>Purpureocillium</taxon>
    </lineage>
</organism>
<dbReference type="AlphaFoldDB" id="A0A179FEB6"/>
<feature type="compositionally biased region" description="Low complexity" evidence="1">
    <location>
        <begin position="58"/>
        <end position="70"/>
    </location>
</feature>